<evidence type="ECO:0000256" key="14">
    <source>
        <dbReference type="ARBA" id="ARBA00047816"/>
    </source>
</evidence>
<evidence type="ECO:0000256" key="13">
    <source>
        <dbReference type="ARBA" id="ARBA00024688"/>
    </source>
</evidence>
<dbReference type="EMBL" id="CP039704">
    <property type="protein sequence ID" value="QCI80039.1"/>
    <property type="molecule type" value="Genomic_DNA"/>
</dbReference>
<feature type="domain" description="Cytochrome oxidase subunit II transmembrane region profile" evidence="19">
    <location>
        <begin position="15"/>
        <end position="111"/>
    </location>
</feature>
<dbReference type="InterPro" id="IPR014222">
    <property type="entry name" value="Cyt_c_oxidase_su2"/>
</dbReference>
<dbReference type="InterPro" id="IPR011759">
    <property type="entry name" value="Cyt_c_oxidase_su2_TM_dom"/>
</dbReference>
<dbReference type="NCBIfam" id="TIGR02866">
    <property type="entry name" value="CoxB"/>
    <property type="match status" value="1"/>
</dbReference>
<evidence type="ECO:0000259" key="18">
    <source>
        <dbReference type="PROSITE" id="PS50857"/>
    </source>
</evidence>
<evidence type="ECO:0000256" key="1">
    <source>
        <dbReference type="ARBA" id="ARBA00001971"/>
    </source>
</evidence>
<dbReference type="InterPro" id="IPR001505">
    <property type="entry name" value="Copper_CuA"/>
</dbReference>
<dbReference type="PROSITE" id="PS00078">
    <property type="entry name" value="COX2"/>
    <property type="match status" value="1"/>
</dbReference>
<keyword evidence="4 15" id="KW-0813">Transport</keyword>
<dbReference type="Gene3D" id="1.10.287.90">
    <property type="match status" value="1"/>
</dbReference>
<dbReference type="FunFam" id="2.60.40.420:FF:000001">
    <property type="entry name" value="Cytochrome c oxidase subunit 2"/>
    <property type="match status" value="1"/>
</dbReference>
<comment type="cofactor">
    <cofactor evidence="16">
        <name>Cu cation</name>
        <dbReference type="ChEBI" id="CHEBI:23378"/>
    </cofactor>
    <text evidence="16">Binds a copper A center.</text>
</comment>
<dbReference type="GO" id="GO:0005507">
    <property type="term" value="F:copper ion binding"/>
    <property type="evidence" value="ECO:0007669"/>
    <property type="project" value="InterPro"/>
</dbReference>
<dbReference type="EC" id="7.1.1.9" evidence="16"/>
<keyword evidence="6 15" id="KW-0812">Transmembrane</keyword>
<evidence type="ECO:0000256" key="9">
    <source>
        <dbReference type="ARBA" id="ARBA00022982"/>
    </source>
</evidence>
<dbReference type="AlphaFoldDB" id="A0A4D7BXB7"/>
<name>A0A4D7BXB7_9SPHN</name>
<evidence type="ECO:0000256" key="8">
    <source>
        <dbReference type="ARBA" id="ARBA00022967"/>
    </source>
</evidence>
<dbReference type="Pfam" id="PF00116">
    <property type="entry name" value="COX2"/>
    <property type="match status" value="1"/>
</dbReference>
<dbReference type="Proteomes" id="UP000298714">
    <property type="component" value="Chromosome"/>
</dbReference>
<feature type="transmembrane region" description="Helical" evidence="17">
    <location>
        <begin position="41"/>
        <end position="62"/>
    </location>
</feature>
<evidence type="ECO:0000259" key="19">
    <source>
        <dbReference type="PROSITE" id="PS50999"/>
    </source>
</evidence>
<dbReference type="PROSITE" id="PS50999">
    <property type="entry name" value="COX2_TM"/>
    <property type="match status" value="1"/>
</dbReference>
<keyword evidence="10 17" id="KW-1133">Transmembrane helix</keyword>
<comment type="function">
    <text evidence="13 16">Subunits I and II form the functional core of the enzyme complex. Electrons originating in cytochrome c are transferred via heme a and Cu(A) to the binuclear center formed by heme a3 and Cu(B).</text>
</comment>
<gene>
    <name evidence="20" type="primary">coxB</name>
    <name evidence="20" type="ORF">E6W36_12545</name>
</gene>
<keyword evidence="9 15" id="KW-0249">Electron transport</keyword>
<dbReference type="CDD" id="cd13912">
    <property type="entry name" value="CcO_II_C"/>
    <property type="match status" value="1"/>
</dbReference>
<feature type="transmembrane region" description="Helical" evidence="17">
    <location>
        <begin position="83"/>
        <end position="105"/>
    </location>
</feature>
<dbReference type="PANTHER" id="PTHR22888:SF9">
    <property type="entry name" value="CYTOCHROME C OXIDASE SUBUNIT 2"/>
    <property type="match status" value="1"/>
</dbReference>
<evidence type="ECO:0000256" key="7">
    <source>
        <dbReference type="ARBA" id="ARBA00022723"/>
    </source>
</evidence>
<dbReference type="SUPFAM" id="SSF81464">
    <property type="entry name" value="Cytochrome c oxidase subunit II-like, transmembrane region"/>
    <property type="match status" value="1"/>
</dbReference>
<dbReference type="GO" id="GO:0016491">
    <property type="term" value="F:oxidoreductase activity"/>
    <property type="evidence" value="ECO:0007669"/>
    <property type="project" value="UniProtKB-KW"/>
</dbReference>
<dbReference type="GO" id="GO:0042773">
    <property type="term" value="P:ATP synthesis coupled electron transport"/>
    <property type="evidence" value="ECO:0007669"/>
    <property type="project" value="TreeGrafter"/>
</dbReference>
<keyword evidence="7 16" id="KW-0479">Metal-binding</keyword>
<dbReference type="PRINTS" id="PR01166">
    <property type="entry name" value="CYCOXIDASEII"/>
</dbReference>
<organism evidence="20 21">
    <name type="scientific">Hankyongella ginsenosidimutans</name>
    <dbReference type="NCBI Taxonomy" id="1763828"/>
    <lineage>
        <taxon>Bacteria</taxon>
        <taxon>Pseudomonadati</taxon>
        <taxon>Pseudomonadota</taxon>
        <taxon>Alphaproteobacteria</taxon>
        <taxon>Sphingomonadales</taxon>
        <taxon>Sphingomonadaceae</taxon>
        <taxon>Hankyongella</taxon>
    </lineage>
</organism>
<dbReference type="GO" id="GO:0005886">
    <property type="term" value="C:plasma membrane"/>
    <property type="evidence" value="ECO:0007669"/>
    <property type="project" value="UniProtKB-SubCell"/>
</dbReference>
<dbReference type="GO" id="GO:0004129">
    <property type="term" value="F:cytochrome-c oxidase activity"/>
    <property type="evidence" value="ECO:0007669"/>
    <property type="project" value="UniProtKB-EC"/>
</dbReference>
<evidence type="ECO:0000256" key="4">
    <source>
        <dbReference type="ARBA" id="ARBA00022448"/>
    </source>
</evidence>
<evidence type="ECO:0000256" key="10">
    <source>
        <dbReference type="ARBA" id="ARBA00022989"/>
    </source>
</evidence>
<keyword evidence="8" id="KW-1278">Translocase</keyword>
<evidence type="ECO:0000256" key="3">
    <source>
        <dbReference type="ARBA" id="ARBA00007866"/>
    </source>
</evidence>
<accession>A0A4D7BXB7</accession>
<dbReference type="PROSITE" id="PS50857">
    <property type="entry name" value="COX2_CUA"/>
    <property type="match status" value="1"/>
</dbReference>
<sequence>MGPAFAEDAGALVGQPTPGAIGLQPAANALAHQAAAFHNDILMPIITVITLLVLGLLLWIVVRYRRAANPTPSKISHNTLLEVVWTGVPVLILVVIAIPSFRLLYAQYEDKPVDVTIKVTGHQWYWSYEYPDSNDLSFDSVMLTDDEAAKAGAPRLLGVDNNMVVPAGKRVKLIITAADVIHSWAMPSLKAKMDAVPGRLNQLQFQAPDKPGLYYGQCSELCGVRHGFMPIAMEVLPADKYADWLSQAKAKFAATPSANQYADAGALRVTQ</sequence>
<dbReference type="Gene3D" id="2.60.40.420">
    <property type="entry name" value="Cupredoxins - blue copper proteins"/>
    <property type="match status" value="1"/>
</dbReference>
<evidence type="ECO:0000256" key="15">
    <source>
        <dbReference type="RuleBase" id="RU000456"/>
    </source>
</evidence>
<dbReference type="InterPro" id="IPR045187">
    <property type="entry name" value="CcO_II"/>
</dbReference>
<dbReference type="RefSeq" id="WP_222872895.1">
    <property type="nucleotide sequence ID" value="NZ_CP039704.1"/>
</dbReference>
<keyword evidence="11 16" id="KW-0186">Copper</keyword>
<protein>
    <recommendedName>
        <fullName evidence="16">Cytochrome c oxidase subunit 2</fullName>
        <ecNumber evidence="16">7.1.1.9</ecNumber>
    </recommendedName>
</protein>
<evidence type="ECO:0000313" key="21">
    <source>
        <dbReference type="Proteomes" id="UP000298714"/>
    </source>
</evidence>
<dbReference type="InterPro" id="IPR034210">
    <property type="entry name" value="CcO_II_C"/>
</dbReference>
<evidence type="ECO:0000256" key="11">
    <source>
        <dbReference type="ARBA" id="ARBA00023008"/>
    </source>
</evidence>
<comment type="subcellular location">
    <subcellularLocation>
        <location evidence="15">Cell membrane</location>
        <topology evidence="15">Multi-pass membrane protein</topology>
    </subcellularLocation>
    <subcellularLocation>
        <location evidence="2">Membrane</location>
        <topology evidence="2">Multi-pass membrane protein</topology>
    </subcellularLocation>
</comment>
<dbReference type="InterPro" id="IPR036257">
    <property type="entry name" value="Cyt_c_oxidase_su2_TM_sf"/>
</dbReference>
<evidence type="ECO:0000256" key="2">
    <source>
        <dbReference type="ARBA" id="ARBA00004141"/>
    </source>
</evidence>
<comment type="similarity">
    <text evidence="3 15">Belongs to the cytochrome c oxidase subunit 2 family.</text>
</comment>
<keyword evidence="5 15" id="KW-0679">Respiratory chain</keyword>
<dbReference type="InterPro" id="IPR002429">
    <property type="entry name" value="CcO_II-like_C"/>
</dbReference>
<keyword evidence="12 17" id="KW-0472">Membrane</keyword>
<comment type="catalytic activity">
    <reaction evidence="14 16">
        <text>4 Fe(II)-[cytochrome c] + O2 + 8 H(+)(in) = 4 Fe(III)-[cytochrome c] + 2 H2O + 4 H(+)(out)</text>
        <dbReference type="Rhea" id="RHEA:11436"/>
        <dbReference type="Rhea" id="RHEA-COMP:10350"/>
        <dbReference type="Rhea" id="RHEA-COMP:14399"/>
        <dbReference type="ChEBI" id="CHEBI:15377"/>
        <dbReference type="ChEBI" id="CHEBI:15378"/>
        <dbReference type="ChEBI" id="CHEBI:15379"/>
        <dbReference type="ChEBI" id="CHEBI:29033"/>
        <dbReference type="ChEBI" id="CHEBI:29034"/>
        <dbReference type="EC" id="7.1.1.9"/>
    </reaction>
</comment>
<reference evidence="21" key="1">
    <citation type="submission" date="2019-04" db="EMBL/GenBank/DDBJ databases">
        <title>Complete genome sequence of Sphingomonas sp. W1-2-3.</title>
        <authorList>
            <person name="Im W.T."/>
        </authorList>
    </citation>
    <scope>NUCLEOTIDE SEQUENCE [LARGE SCALE GENOMIC DNA]</scope>
    <source>
        <strain evidence="21">W1-2-3</strain>
    </source>
</reference>
<feature type="domain" description="Cytochrome oxidase subunit II copper A binding" evidence="18">
    <location>
        <begin position="112"/>
        <end position="247"/>
    </location>
</feature>
<dbReference type="SUPFAM" id="SSF49503">
    <property type="entry name" value="Cupredoxins"/>
    <property type="match status" value="1"/>
</dbReference>
<dbReference type="KEGG" id="hgn:E6W36_12545"/>
<proteinExistence type="inferred from homology"/>
<comment type="cofactor">
    <cofactor evidence="1">
        <name>heme</name>
        <dbReference type="ChEBI" id="CHEBI:30413"/>
    </cofactor>
</comment>
<dbReference type="PANTHER" id="PTHR22888">
    <property type="entry name" value="CYTOCHROME C OXIDASE, SUBUNIT II"/>
    <property type="match status" value="1"/>
</dbReference>
<keyword evidence="20" id="KW-0560">Oxidoreductase</keyword>
<evidence type="ECO:0000256" key="6">
    <source>
        <dbReference type="ARBA" id="ARBA00022692"/>
    </source>
</evidence>
<evidence type="ECO:0000256" key="5">
    <source>
        <dbReference type="ARBA" id="ARBA00022660"/>
    </source>
</evidence>
<evidence type="ECO:0000256" key="17">
    <source>
        <dbReference type="SAM" id="Phobius"/>
    </source>
</evidence>
<evidence type="ECO:0000256" key="12">
    <source>
        <dbReference type="ARBA" id="ARBA00023136"/>
    </source>
</evidence>
<evidence type="ECO:0000256" key="16">
    <source>
        <dbReference type="RuleBase" id="RU004024"/>
    </source>
</evidence>
<evidence type="ECO:0000313" key="20">
    <source>
        <dbReference type="EMBL" id="QCI80039.1"/>
    </source>
</evidence>
<keyword evidence="21" id="KW-1185">Reference proteome</keyword>
<dbReference type="InterPro" id="IPR008972">
    <property type="entry name" value="Cupredoxin"/>
</dbReference>
<dbReference type="Pfam" id="PF02790">
    <property type="entry name" value="COX2_TM"/>
    <property type="match status" value="1"/>
</dbReference>